<sequence length="165" mass="18973">MNTHENGRVQIITPDIKNKFALQDRIPVAGNETDFRGAMTGNWYDTELSNAFFSGKNIKILQNGIRAGVYQRSNQQYIVSEQKPDELKIIMRSIFLQYSRNCTNDIKQQITKLNNLVLDYAIGQVYGEAKGYMKYKYDASTMHVPIAPPAMSRANDKQLLLKKWF</sequence>
<accession>A0A6C0JH64</accession>
<protein>
    <recommendedName>
        <fullName evidence="1">Minor capsid protein P8 central region domain-containing protein</fullName>
    </recommendedName>
</protein>
<organism evidence="2">
    <name type="scientific">viral metagenome</name>
    <dbReference type="NCBI Taxonomy" id="1070528"/>
    <lineage>
        <taxon>unclassified sequences</taxon>
        <taxon>metagenomes</taxon>
        <taxon>organismal metagenomes</taxon>
    </lineage>
</organism>
<feature type="domain" description="Minor capsid protein P8 central region" evidence="1">
    <location>
        <begin position="43"/>
        <end position="159"/>
    </location>
</feature>
<dbReference type="EMBL" id="MN740369">
    <property type="protein sequence ID" value="QHU03108.1"/>
    <property type="molecule type" value="Genomic_DNA"/>
</dbReference>
<evidence type="ECO:0000313" key="2">
    <source>
        <dbReference type="EMBL" id="QHU03108.1"/>
    </source>
</evidence>
<reference evidence="2" key="1">
    <citation type="journal article" date="2020" name="Nature">
        <title>Giant virus diversity and host interactions through global metagenomics.</title>
        <authorList>
            <person name="Schulz F."/>
            <person name="Roux S."/>
            <person name="Paez-Espino D."/>
            <person name="Jungbluth S."/>
            <person name="Walsh D.A."/>
            <person name="Denef V.J."/>
            <person name="McMahon K.D."/>
            <person name="Konstantinidis K.T."/>
            <person name="Eloe-Fadrosh E.A."/>
            <person name="Kyrpides N.C."/>
            <person name="Woyke T."/>
        </authorList>
    </citation>
    <scope>NUCLEOTIDE SEQUENCE</scope>
    <source>
        <strain evidence="2">GVMAG-M-3300025890-48</strain>
    </source>
</reference>
<name>A0A6C0JH64_9ZZZZ</name>
<evidence type="ECO:0000259" key="1">
    <source>
        <dbReference type="Pfam" id="PF19065"/>
    </source>
</evidence>
<dbReference type="InterPro" id="IPR043916">
    <property type="entry name" value="P8_CR"/>
</dbReference>
<proteinExistence type="predicted"/>
<dbReference type="Pfam" id="PF19065">
    <property type="entry name" value="P8_CR"/>
    <property type="match status" value="1"/>
</dbReference>
<dbReference type="AlphaFoldDB" id="A0A6C0JH64"/>